<organism evidence="2 3">
    <name type="scientific">Corchorus olitorius</name>
    <dbReference type="NCBI Taxonomy" id="93759"/>
    <lineage>
        <taxon>Eukaryota</taxon>
        <taxon>Viridiplantae</taxon>
        <taxon>Streptophyta</taxon>
        <taxon>Embryophyta</taxon>
        <taxon>Tracheophyta</taxon>
        <taxon>Spermatophyta</taxon>
        <taxon>Magnoliopsida</taxon>
        <taxon>eudicotyledons</taxon>
        <taxon>Gunneridae</taxon>
        <taxon>Pentapetalae</taxon>
        <taxon>rosids</taxon>
        <taxon>malvids</taxon>
        <taxon>Malvales</taxon>
        <taxon>Malvaceae</taxon>
        <taxon>Grewioideae</taxon>
        <taxon>Apeibeae</taxon>
        <taxon>Corchorus</taxon>
    </lineage>
</organism>
<dbReference type="PANTHER" id="PTHR31672">
    <property type="entry name" value="BNACNNG10540D PROTEIN"/>
    <property type="match status" value="1"/>
</dbReference>
<evidence type="ECO:0000313" key="3">
    <source>
        <dbReference type="Proteomes" id="UP000187203"/>
    </source>
</evidence>
<dbReference type="Pfam" id="PF00646">
    <property type="entry name" value="F-box"/>
    <property type="match status" value="1"/>
</dbReference>
<comment type="caution">
    <text evidence="2">The sequence shown here is derived from an EMBL/GenBank/DDBJ whole genome shotgun (WGS) entry which is preliminary data.</text>
</comment>
<dbReference type="Gene3D" id="1.25.40.570">
    <property type="match status" value="1"/>
</dbReference>
<accession>A0A1R3HN70</accession>
<dbReference type="OrthoDB" id="816164at2759"/>
<evidence type="ECO:0000259" key="1">
    <source>
        <dbReference type="SMART" id="SM00256"/>
    </source>
</evidence>
<sequence length="173" mass="19414">MASGSPDLPSYLLMEIFLRLPIMALGKCRCVCKTWFRIISNPEFAKLHHSVSPTCILIKDNPPNRESKRLFLSQVFEDSETNRFQFDRMNFTTRFDLPNIGSFSLVNSCNGLVCLSGVAEKLIYVCNPVLGTLDQGAGCLVIFDDPKTDAIYPANIGKVVDSLYVKYVKIMAY</sequence>
<dbReference type="Proteomes" id="UP000187203">
    <property type="component" value="Unassembled WGS sequence"/>
</dbReference>
<dbReference type="SMART" id="SM00256">
    <property type="entry name" value="FBOX"/>
    <property type="match status" value="1"/>
</dbReference>
<name>A0A1R3HN70_9ROSI</name>
<reference evidence="3" key="1">
    <citation type="submission" date="2013-09" db="EMBL/GenBank/DDBJ databases">
        <title>Corchorus olitorius genome sequencing.</title>
        <authorList>
            <person name="Alam M."/>
            <person name="Haque M.S."/>
            <person name="Islam M.S."/>
            <person name="Emdad E.M."/>
            <person name="Islam M.M."/>
            <person name="Ahmed B."/>
            <person name="Halim A."/>
            <person name="Hossen Q.M.M."/>
            <person name="Hossain M.Z."/>
            <person name="Ahmed R."/>
            <person name="Khan M.M."/>
            <person name="Islam R."/>
            <person name="Rashid M.M."/>
            <person name="Khan S.A."/>
            <person name="Rahman M.S."/>
            <person name="Alam M."/>
            <person name="Yahiya A.S."/>
            <person name="Khan M.S."/>
            <person name="Azam M.S."/>
            <person name="Haque T."/>
            <person name="Lashkar M.Z.H."/>
            <person name="Akhand A.I."/>
            <person name="Morshed G."/>
            <person name="Roy S."/>
            <person name="Uddin K.S."/>
            <person name="Rabeya T."/>
            <person name="Hossain A.S."/>
            <person name="Chowdhury A."/>
            <person name="Snigdha A.R."/>
            <person name="Mortoza M.S."/>
            <person name="Matin S.A."/>
            <person name="Hoque S.M.E."/>
            <person name="Islam M.K."/>
            <person name="Roy D.K."/>
            <person name="Haider R."/>
            <person name="Moosa M.M."/>
            <person name="Elias S.M."/>
            <person name="Hasan A.M."/>
            <person name="Jahan S."/>
            <person name="Shafiuddin M."/>
            <person name="Mahmood N."/>
            <person name="Shommy N.S."/>
        </authorList>
    </citation>
    <scope>NUCLEOTIDE SEQUENCE [LARGE SCALE GENOMIC DNA]</scope>
    <source>
        <strain evidence="3">cv. O-4</strain>
    </source>
</reference>
<dbReference type="InterPro" id="IPR050796">
    <property type="entry name" value="SCF_F-box_component"/>
</dbReference>
<evidence type="ECO:0000313" key="2">
    <source>
        <dbReference type="EMBL" id="OMO71867.1"/>
    </source>
</evidence>
<keyword evidence="3" id="KW-1185">Reference proteome</keyword>
<dbReference type="EMBL" id="AWUE01019720">
    <property type="protein sequence ID" value="OMO71867.1"/>
    <property type="molecule type" value="Genomic_DNA"/>
</dbReference>
<dbReference type="InterPro" id="IPR036047">
    <property type="entry name" value="F-box-like_dom_sf"/>
</dbReference>
<dbReference type="STRING" id="93759.A0A1R3HN70"/>
<gene>
    <name evidence="2" type="ORF">COLO4_27974</name>
</gene>
<feature type="domain" description="F-box" evidence="1">
    <location>
        <begin position="8"/>
        <end position="48"/>
    </location>
</feature>
<dbReference type="Gene3D" id="1.20.1280.50">
    <property type="match status" value="1"/>
</dbReference>
<dbReference type="PANTHER" id="PTHR31672:SF2">
    <property type="entry name" value="F-BOX DOMAIN-CONTAINING PROTEIN"/>
    <property type="match status" value="1"/>
</dbReference>
<dbReference type="InterPro" id="IPR001810">
    <property type="entry name" value="F-box_dom"/>
</dbReference>
<proteinExistence type="predicted"/>
<protein>
    <recommendedName>
        <fullName evidence="1">F-box domain-containing protein</fullName>
    </recommendedName>
</protein>
<dbReference type="SUPFAM" id="SSF81383">
    <property type="entry name" value="F-box domain"/>
    <property type="match status" value="1"/>
</dbReference>
<dbReference type="AlphaFoldDB" id="A0A1R3HN70"/>